<evidence type="ECO:0000256" key="3">
    <source>
        <dbReference type="ARBA" id="ARBA00022448"/>
    </source>
</evidence>
<keyword evidence="6" id="KW-0472">Membrane</keyword>
<proteinExistence type="inferred from homology"/>
<keyword evidence="5" id="KW-0812">Transmembrane</keyword>
<dbReference type="PANTHER" id="PTHR30026">
    <property type="entry name" value="OUTER MEMBRANE PROTEIN TOLC"/>
    <property type="match status" value="1"/>
</dbReference>
<protein>
    <recommendedName>
        <fullName evidence="11">Transporter</fullName>
    </recommendedName>
</protein>
<evidence type="ECO:0000256" key="8">
    <source>
        <dbReference type="SAM" id="Coils"/>
    </source>
</evidence>
<dbReference type="SUPFAM" id="SSF56954">
    <property type="entry name" value="Outer membrane efflux proteins (OEP)"/>
    <property type="match status" value="1"/>
</dbReference>
<keyword evidence="8" id="KW-0175">Coiled coil</keyword>
<dbReference type="Pfam" id="PF02321">
    <property type="entry name" value="OEP"/>
    <property type="match status" value="2"/>
</dbReference>
<evidence type="ECO:0000256" key="2">
    <source>
        <dbReference type="ARBA" id="ARBA00007613"/>
    </source>
</evidence>
<dbReference type="InterPro" id="IPR003423">
    <property type="entry name" value="OMP_efflux"/>
</dbReference>
<dbReference type="GO" id="GO:0015288">
    <property type="term" value="F:porin activity"/>
    <property type="evidence" value="ECO:0007669"/>
    <property type="project" value="TreeGrafter"/>
</dbReference>
<keyword evidence="7" id="KW-0998">Cell outer membrane</keyword>
<dbReference type="InterPro" id="IPR051906">
    <property type="entry name" value="TolC-like"/>
</dbReference>
<name>A0A1F5YI98_9BACT</name>
<dbReference type="GO" id="GO:0009279">
    <property type="term" value="C:cell outer membrane"/>
    <property type="evidence" value="ECO:0007669"/>
    <property type="project" value="UniProtKB-SubCell"/>
</dbReference>
<evidence type="ECO:0000256" key="7">
    <source>
        <dbReference type="ARBA" id="ARBA00023237"/>
    </source>
</evidence>
<dbReference type="Proteomes" id="UP000176992">
    <property type="component" value="Unassembled WGS sequence"/>
</dbReference>
<evidence type="ECO:0000313" key="10">
    <source>
        <dbReference type="Proteomes" id="UP000176992"/>
    </source>
</evidence>
<keyword evidence="3" id="KW-0813">Transport</keyword>
<dbReference type="Gene3D" id="1.20.1600.10">
    <property type="entry name" value="Outer membrane efflux proteins (OEP)"/>
    <property type="match status" value="1"/>
</dbReference>
<evidence type="ECO:0000256" key="1">
    <source>
        <dbReference type="ARBA" id="ARBA00004442"/>
    </source>
</evidence>
<organism evidence="9 10">
    <name type="scientific">Candidatus Glassbacteria bacterium GWA2_58_10</name>
    <dbReference type="NCBI Taxonomy" id="1817865"/>
    <lineage>
        <taxon>Bacteria</taxon>
        <taxon>Candidatus Glassiibacteriota</taxon>
    </lineage>
</organism>
<accession>A0A1F5YI98</accession>
<keyword evidence="4" id="KW-1134">Transmembrane beta strand</keyword>
<reference evidence="9 10" key="1">
    <citation type="journal article" date="2016" name="Nat. Commun.">
        <title>Thousands of microbial genomes shed light on interconnected biogeochemical processes in an aquifer system.</title>
        <authorList>
            <person name="Anantharaman K."/>
            <person name="Brown C.T."/>
            <person name="Hug L.A."/>
            <person name="Sharon I."/>
            <person name="Castelle C.J."/>
            <person name="Probst A.J."/>
            <person name="Thomas B.C."/>
            <person name="Singh A."/>
            <person name="Wilkins M.J."/>
            <person name="Karaoz U."/>
            <person name="Brodie E.L."/>
            <person name="Williams K.H."/>
            <person name="Hubbard S.S."/>
            <person name="Banfield J.F."/>
        </authorList>
    </citation>
    <scope>NUCLEOTIDE SEQUENCE [LARGE SCALE GENOMIC DNA]</scope>
</reference>
<gene>
    <name evidence="9" type="ORF">A2Z86_11300</name>
</gene>
<dbReference type="GO" id="GO:0015562">
    <property type="term" value="F:efflux transmembrane transporter activity"/>
    <property type="evidence" value="ECO:0007669"/>
    <property type="project" value="InterPro"/>
</dbReference>
<comment type="subcellular location">
    <subcellularLocation>
        <location evidence="1">Cell outer membrane</location>
    </subcellularLocation>
</comment>
<sequence>MTSPLYSQEKTGGVPSLLEAPTPYFHTYNLTSLFPVSAALVRADTAMGRVMTLQNCLDAALSGNPDHLKSHENLRTVTGQILLAWGNYMPTLRASYGLSQSNRTSSYLDPSGVLRTSGGISKSTYANLNAGLTLFDAASHYFDMKNARFLKKQRLSQLSSSELNLVDQVRRAYINALRQEQLLIAAKEQAESRKDQLKLAQARFSVGSVTKLDVLQAQVDLNDQQLVIIQYENALKNAKMDLNRLMGGDLNRDYGLVDEFKIQDLSLDVDGLVTEAVKSHPDVKSMEYQIRQLEGELWMGRLAYLPTVGTSLSYSRNEDGLEFFPNRDKGRGLGFSLSWNIWDAFGRFSRNRQTEVSLNNLNYDFTSLKLDIERDIRENYIDLLRLQQRHQALNESRDLRRQSLELEQERYRLGAASILDLRQAQVDYSQAEVNYINSIYDFHTGLSTLTKNVGRELF</sequence>
<dbReference type="PANTHER" id="PTHR30026:SF20">
    <property type="entry name" value="OUTER MEMBRANE PROTEIN TOLC"/>
    <property type="match status" value="1"/>
</dbReference>
<dbReference type="GO" id="GO:1990281">
    <property type="term" value="C:efflux pump complex"/>
    <property type="evidence" value="ECO:0007669"/>
    <property type="project" value="TreeGrafter"/>
</dbReference>
<feature type="coiled-coil region" evidence="8">
    <location>
        <begin position="183"/>
        <end position="241"/>
    </location>
</feature>
<dbReference type="AlphaFoldDB" id="A0A1F5YI98"/>
<dbReference type="EMBL" id="MFIV01000004">
    <property type="protein sequence ID" value="OGF99927.1"/>
    <property type="molecule type" value="Genomic_DNA"/>
</dbReference>
<evidence type="ECO:0000256" key="4">
    <source>
        <dbReference type="ARBA" id="ARBA00022452"/>
    </source>
</evidence>
<evidence type="ECO:0000256" key="6">
    <source>
        <dbReference type="ARBA" id="ARBA00023136"/>
    </source>
</evidence>
<comment type="similarity">
    <text evidence="2">Belongs to the outer membrane factor (OMF) (TC 1.B.17) family.</text>
</comment>
<evidence type="ECO:0008006" key="11">
    <source>
        <dbReference type="Google" id="ProtNLM"/>
    </source>
</evidence>
<evidence type="ECO:0000313" key="9">
    <source>
        <dbReference type="EMBL" id="OGF99927.1"/>
    </source>
</evidence>
<evidence type="ECO:0000256" key="5">
    <source>
        <dbReference type="ARBA" id="ARBA00022692"/>
    </source>
</evidence>
<comment type="caution">
    <text evidence="9">The sequence shown here is derived from an EMBL/GenBank/DDBJ whole genome shotgun (WGS) entry which is preliminary data.</text>
</comment>